<dbReference type="EMBL" id="JAKZJU020000001">
    <property type="protein sequence ID" value="MDL2058492.1"/>
    <property type="molecule type" value="Genomic_DNA"/>
</dbReference>
<dbReference type="PANTHER" id="PTHR30537:SF3">
    <property type="entry name" value="TRANSCRIPTIONAL REGULATORY PROTEIN"/>
    <property type="match status" value="1"/>
</dbReference>
<dbReference type="RefSeq" id="WP_243377546.1">
    <property type="nucleotide sequence ID" value="NZ_JAKZJU020000001.1"/>
</dbReference>
<dbReference type="Pfam" id="PF03466">
    <property type="entry name" value="LysR_substrate"/>
    <property type="match status" value="1"/>
</dbReference>
<dbReference type="PROSITE" id="PS50931">
    <property type="entry name" value="HTH_LYSR"/>
    <property type="match status" value="1"/>
</dbReference>
<keyword evidence="3" id="KW-0238">DNA-binding</keyword>
<organism evidence="6 7">
    <name type="scientific">Mesosutterella faecium</name>
    <dbReference type="NCBI Taxonomy" id="2925194"/>
    <lineage>
        <taxon>Bacteria</taxon>
        <taxon>Pseudomonadati</taxon>
        <taxon>Pseudomonadota</taxon>
        <taxon>Betaproteobacteria</taxon>
        <taxon>Burkholderiales</taxon>
        <taxon>Sutterellaceae</taxon>
        <taxon>Mesosutterella</taxon>
    </lineage>
</organism>
<gene>
    <name evidence="6" type="ORF">MUN46_000760</name>
</gene>
<accession>A0ABT7IJF0</accession>
<dbReference type="Pfam" id="PF00126">
    <property type="entry name" value="HTH_1"/>
    <property type="match status" value="1"/>
</dbReference>
<evidence type="ECO:0000256" key="2">
    <source>
        <dbReference type="ARBA" id="ARBA00023015"/>
    </source>
</evidence>
<dbReference type="InterPro" id="IPR000847">
    <property type="entry name" value="LysR_HTH_N"/>
</dbReference>
<dbReference type="SUPFAM" id="SSF53850">
    <property type="entry name" value="Periplasmic binding protein-like II"/>
    <property type="match status" value="1"/>
</dbReference>
<evidence type="ECO:0000256" key="4">
    <source>
        <dbReference type="ARBA" id="ARBA00023163"/>
    </source>
</evidence>
<evidence type="ECO:0000256" key="1">
    <source>
        <dbReference type="ARBA" id="ARBA00009437"/>
    </source>
</evidence>
<keyword evidence="7" id="KW-1185">Reference proteome</keyword>
<evidence type="ECO:0000259" key="5">
    <source>
        <dbReference type="PROSITE" id="PS50931"/>
    </source>
</evidence>
<name>A0ABT7IJF0_9BURK</name>
<dbReference type="InterPro" id="IPR036388">
    <property type="entry name" value="WH-like_DNA-bd_sf"/>
</dbReference>
<dbReference type="Proteomes" id="UP001165481">
    <property type="component" value="Unassembled WGS sequence"/>
</dbReference>
<keyword evidence="2" id="KW-0805">Transcription regulation</keyword>
<dbReference type="InterPro" id="IPR005119">
    <property type="entry name" value="LysR_subst-bd"/>
</dbReference>
<evidence type="ECO:0000256" key="3">
    <source>
        <dbReference type="ARBA" id="ARBA00023125"/>
    </source>
</evidence>
<sequence length="293" mass="32536">MAVDITDNLLVWKVIDAVSRTGSLTGAAIELGLELPHVSRLVSQLESAMGVSMLERTSKPVRLSEFADKQLPLIRRMIRISEQIEREAECCRHANPSVRIRFGLATVLLARHVLEMLRSYEAGHPGTRVEVKPDNSLDSLFKGKADIVYLYGHADNPLLYELPCVRCANCLVATPAYLKRRGTPLRVEDLARHTLLLSQRSDVPATSRLICGSEEFSLDSLEHWVFDPRSGRRELIGRAGGPGPEKRSSDEYVSYAAVMNDQGIAVDIPLSFLEPRLKAGLLVPVLPGWHRPV</sequence>
<dbReference type="InterPro" id="IPR058163">
    <property type="entry name" value="LysR-type_TF_proteobact-type"/>
</dbReference>
<dbReference type="Gene3D" id="3.40.190.290">
    <property type="match status" value="1"/>
</dbReference>
<reference evidence="6" key="1">
    <citation type="submission" date="2023-03" db="EMBL/GenBank/DDBJ databases">
        <title>Mesosutterella sp. nov. isolated from porcine feces.</title>
        <authorList>
            <person name="Yu S."/>
        </authorList>
    </citation>
    <scope>NUCLEOTIDE SEQUENCE</scope>
    <source>
        <strain evidence="6">AGMB02718</strain>
    </source>
</reference>
<dbReference type="Gene3D" id="1.10.10.10">
    <property type="entry name" value="Winged helix-like DNA-binding domain superfamily/Winged helix DNA-binding domain"/>
    <property type="match status" value="1"/>
</dbReference>
<evidence type="ECO:0000313" key="6">
    <source>
        <dbReference type="EMBL" id="MDL2058492.1"/>
    </source>
</evidence>
<comment type="similarity">
    <text evidence="1">Belongs to the LysR transcriptional regulatory family.</text>
</comment>
<proteinExistence type="inferred from homology"/>
<protein>
    <submittedName>
        <fullName evidence="6">LysR family transcriptional regulator</fullName>
    </submittedName>
</protein>
<evidence type="ECO:0000313" key="7">
    <source>
        <dbReference type="Proteomes" id="UP001165481"/>
    </source>
</evidence>
<comment type="caution">
    <text evidence="6">The sequence shown here is derived from an EMBL/GenBank/DDBJ whole genome shotgun (WGS) entry which is preliminary data.</text>
</comment>
<dbReference type="SUPFAM" id="SSF46785">
    <property type="entry name" value="Winged helix' DNA-binding domain"/>
    <property type="match status" value="1"/>
</dbReference>
<dbReference type="PANTHER" id="PTHR30537">
    <property type="entry name" value="HTH-TYPE TRANSCRIPTIONAL REGULATOR"/>
    <property type="match status" value="1"/>
</dbReference>
<dbReference type="InterPro" id="IPR036390">
    <property type="entry name" value="WH_DNA-bd_sf"/>
</dbReference>
<keyword evidence="4" id="KW-0804">Transcription</keyword>
<feature type="domain" description="HTH lysR-type" evidence="5">
    <location>
        <begin position="7"/>
        <end position="64"/>
    </location>
</feature>